<proteinExistence type="predicted"/>
<evidence type="ECO:0000256" key="3">
    <source>
        <dbReference type="ARBA" id="ARBA00022553"/>
    </source>
</evidence>
<dbReference type="InterPro" id="IPR003594">
    <property type="entry name" value="HATPase_dom"/>
</dbReference>
<evidence type="ECO:0000259" key="6">
    <source>
        <dbReference type="PROSITE" id="PS50109"/>
    </source>
</evidence>
<dbReference type="PANTHER" id="PTHR44757:SF2">
    <property type="entry name" value="BIOFILM ARCHITECTURE MAINTENANCE PROTEIN MBAA"/>
    <property type="match status" value="1"/>
</dbReference>
<dbReference type="PANTHER" id="PTHR44757">
    <property type="entry name" value="DIGUANYLATE CYCLASE DGCP"/>
    <property type="match status" value="1"/>
</dbReference>
<dbReference type="Pfam" id="PF00072">
    <property type="entry name" value="Response_reg"/>
    <property type="match status" value="1"/>
</dbReference>
<dbReference type="SMART" id="SM00448">
    <property type="entry name" value="REC"/>
    <property type="match status" value="1"/>
</dbReference>
<dbReference type="InterPro" id="IPR052155">
    <property type="entry name" value="Biofilm_reg_signaling"/>
</dbReference>
<dbReference type="Pfam" id="PF00512">
    <property type="entry name" value="HisKA"/>
    <property type="match status" value="1"/>
</dbReference>
<dbReference type="InterPro" id="IPR002016">
    <property type="entry name" value="Haem_peroxidase"/>
</dbReference>
<dbReference type="CDD" id="cd01948">
    <property type="entry name" value="EAL"/>
    <property type="match status" value="1"/>
</dbReference>
<dbReference type="CDD" id="cd16922">
    <property type="entry name" value="HATPase_EvgS-ArcB-TorS-like"/>
    <property type="match status" value="1"/>
</dbReference>
<dbReference type="InterPro" id="IPR036890">
    <property type="entry name" value="HATPase_C_sf"/>
</dbReference>
<sequence>MENDSADRSQPPGGEWLLGGGEMGELVRSMDWSRTPLGPRENWPHIMRSVVNLCLNTSFPINVVWGPHRVQIYNDSYRAFCGDKHPESMGQDFREMWDSIWHLVDDAFEMATSGEPSRLVNRRVFLDRAGYLEEAFFTSNFSPIFDDDGTVAGVFHPVTELTQQVLGERRLRVVQSVTDLFFDATTLESAINKTINALKGHKLEVPFALFYLIDPSGREAYLRAETGLEAASSDVLVPAIDLRNNLSIWPVDEVLVSGDSMELTDLHNRALIAGSPYDEPVQEAILMPITVAEGDVPNAVLIAGVSARRRLDTAYRNFFDMLRYTVEKELSHALSYERVRLQTEALEELDRVKTTFFTHISHELRTPLTLLLGPVSETLKARGRSLNKGDRRRLEIVHRNALRLMKLVNSLLDFAQIEAGRAQPSYAPVDLPRVTREIASMFESAFEMAGVEFDIDCPDAPEPAYVDIGMWEKIVLNLLSNAFKFTLRGRVTLRLVWQADHIELTVEDTGIGIAENELPKIFERFHRAPNVASRTYGGSGIGLALVRELVNLHTGTITADSTPDRGSRFTVSVPRGKAHLPEDQVTGALPYDASLAGQAYIAEAMQWLGIDVTPASKSREYDGEATSARVLVVDDTADMRRYLYDILSPYCQVETLANGEQALEAIRTDPPDLLISDLMLPKMNGFELLEAIRASETTTRLPVILLSAQADENARVRGLSSGADDYLVKPFSVAELIARVQLRLSSGRSRRLAVEKAQHDDLTDLPNRTLIYEFAERLIAGAERAHSHMAVLFIDMDRFKPINDEHGHAIGDAVLAEVARRLREGVREEDSVGRIGGDEFLAALSHLQSPSDAAKVARHLVKALSRPYRVDGLVLHTTPSIGIALYPEDGKTPDQLTRAADQAMYLAKLAGPGQIQFCEKQANQHEQQVRRIEHRFKGAFSRGEFELHYQPVVDLQNGQLTGVEALIRWPGSSFGPKDFLPVAEQCGLMEKLGDWIINEACHQLRVWGDEGMPPITLSINVSPMQCRQAQLVRRLMRSAAENGLPPSSLQIEISACDLFKGDDTDILQLFKKLRSVGFKLALDHFGREESNLNHLVELAPDTLKMDQKFSKSNASDAVQLAVVNGIVSMGLTLGFQVVAEGIENAGILTTLQSAGCRDFQGFHICPPLAANEFTHWYHDWKAS</sequence>
<dbReference type="PROSITE" id="PS50873">
    <property type="entry name" value="PEROXIDASE_4"/>
    <property type="match status" value="1"/>
</dbReference>
<evidence type="ECO:0000256" key="2">
    <source>
        <dbReference type="ARBA" id="ARBA00012438"/>
    </source>
</evidence>
<dbReference type="InterPro" id="IPR043128">
    <property type="entry name" value="Rev_trsase/Diguanyl_cyclase"/>
</dbReference>
<dbReference type="InterPro" id="IPR003661">
    <property type="entry name" value="HisK_dim/P_dom"/>
</dbReference>
<dbReference type="SMART" id="SM00052">
    <property type="entry name" value="EAL"/>
    <property type="match status" value="1"/>
</dbReference>
<feature type="domain" description="Histidine kinase" evidence="6">
    <location>
        <begin position="359"/>
        <end position="577"/>
    </location>
</feature>
<dbReference type="Pfam" id="PF00990">
    <property type="entry name" value="GGDEF"/>
    <property type="match status" value="1"/>
</dbReference>
<dbReference type="Gene3D" id="3.20.20.450">
    <property type="entry name" value="EAL domain"/>
    <property type="match status" value="1"/>
</dbReference>
<evidence type="ECO:0000259" key="10">
    <source>
        <dbReference type="PROSITE" id="PS50887"/>
    </source>
</evidence>
<dbReference type="InterPro" id="IPR035919">
    <property type="entry name" value="EAL_sf"/>
</dbReference>
<evidence type="ECO:0000256" key="1">
    <source>
        <dbReference type="ARBA" id="ARBA00000085"/>
    </source>
</evidence>
<keyword evidence="3 4" id="KW-0597">Phosphoprotein</keyword>
<dbReference type="InterPro" id="IPR000160">
    <property type="entry name" value="GGDEF_dom"/>
</dbReference>
<dbReference type="InterPro" id="IPR001789">
    <property type="entry name" value="Sig_transdc_resp-reg_receiver"/>
</dbReference>
<evidence type="ECO:0000259" key="9">
    <source>
        <dbReference type="PROSITE" id="PS50883"/>
    </source>
</evidence>
<dbReference type="Gene3D" id="1.10.287.130">
    <property type="match status" value="1"/>
</dbReference>
<dbReference type="SUPFAM" id="SSF55874">
    <property type="entry name" value="ATPase domain of HSP90 chaperone/DNA topoisomerase II/histidine kinase"/>
    <property type="match status" value="1"/>
</dbReference>
<evidence type="ECO:0000256" key="5">
    <source>
        <dbReference type="SAM" id="MobiDB-lite"/>
    </source>
</evidence>
<feature type="domain" description="GGDEF" evidence="10">
    <location>
        <begin position="787"/>
        <end position="920"/>
    </location>
</feature>
<dbReference type="InterPro" id="IPR005467">
    <property type="entry name" value="His_kinase_dom"/>
</dbReference>
<dbReference type="CDD" id="cd01949">
    <property type="entry name" value="GGDEF"/>
    <property type="match status" value="1"/>
</dbReference>
<organism evidence="11 12">
    <name type="scientific">Marinobacter albus</name>
    <dbReference type="NCBI Taxonomy" id="3030833"/>
    <lineage>
        <taxon>Bacteria</taxon>
        <taxon>Pseudomonadati</taxon>
        <taxon>Pseudomonadota</taxon>
        <taxon>Gammaproteobacteria</taxon>
        <taxon>Pseudomonadales</taxon>
        <taxon>Marinobacteraceae</taxon>
        <taxon>Marinobacter</taxon>
    </lineage>
</organism>
<reference evidence="11 12" key="1">
    <citation type="submission" date="2023-05" db="EMBL/GenBank/DDBJ databases">
        <title>Marinobacter albus sp. nov., a marine bacterium isolated from sand in a coastal intertidal zone of huludao.</title>
        <authorList>
            <person name="Deng T."/>
        </authorList>
    </citation>
    <scope>NUCLEOTIDE SEQUENCE [LARGE SCALE GENOMIC DNA]</scope>
    <source>
        <strain evidence="11 12">M216</strain>
    </source>
</reference>
<dbReference type="InterPro" id="IPR011006">
    <property type="entry name" value="CheY-like_superfamily"/>
</dbReference>
<dbReference type="Proteomes" id="UP001223547">
    <property type="component" value="Unassembled WGS sequence"/>
</dbReference>
<dbReference type="InterPro" id="IPR004358">
    <property type="entry name" value="Sig_transdc_His_kin-like_C"/>
</dbReference>
<dbReference type="CDD" id="cd17574">
    <property type="entry name" value="REC_OmpR"/>
    <property type="match status" value="1"/>
</dbReference>
<dbReference type="PRINTS" id="PR00344">
    <property type="entry name" value="BCTRLSENSOR"/>
</dbReference>
<dbReference type="SMART" id="SM00388">
    <property type="entry name" value="HisKA"/>
    <property type="match status" value="1"/>
</dbReference>
<comment type="catalytic activity">
    <reaction evidence="1">
        <text>ATP + protein L-histidine = ADP + protein N-phospho-L-histidine.</text>
        <dbReference type="EC" id="2.7.13.3"/>
    </reaction>
</comment>
<name>A0ABT7H6N5_9GAMM</name>
<dbReference type="Gene3D" id="3.40.50.2300">
    <property type="match status" value="1"/>
</dbReference>
<dbReference type="Gene3D" id="3.30.565.10">
    <property type="entry name" value="Histidine kinase-like ATPase, C-terminal domain"/>
    <property type="match status" value="1"/>
</dbReference>
<dbReference type="Pfam" id="PF00563">
    <property type="entry name" value="EAL"/>
    <property type="match status" value="1"/>
</dbReference>
<comment type="caution">
    <text evidence="11">The sequence shown here is derived from an EMBL/GenBank/DDBJ whole genome shotgun (WGS) entry which is preliminary data.</text>
</comment>
<dbReference type="PROSITE" id="PS50109">
    <property type="entry name" value="HIS_KIN"/>
    <property type="match status" value="1"/>
</dbReference>
<feature type="region of interest" description="Disordered" evidence="5">
    <location>
        <begin position="1"/>
        <end position="20"/>
    </location>
</feature>
<evidence type="ECO:0000313" key="12">
    <source>
        <dbReference type="Proteomes" id="UP001223547"/>
    </source>
</evidence>
<feature type="domain" description="Response regulatory" evidence="7">
    <location>
        <begin position="629"/>
        <end position="744"/>
    </location>
</feature>
<dbReference type="CDD" id="cd00082">
    <property type="entry name" value="HisKA"/>
    <property type="match status" value="1"/>
</dbReference>
<dbReference type="SUPFAM" id="SSF47384">
    <property type="entry name" value="Homodimeric domain of signal transducing histidine kinase"/>
    <property type="match status" value="1"/>
</dbReference>
<gene>
    <name evidence="11" type="ORF">QQF73_00175</name>
</gene>
<dbReference type="Pfam" id="PF02518">
    <property type="entry name" value="HATPase_c"/>
    <property type="match status" value="1"/>
</dbReference>
<dbReference type="InterPro" id="IPR001633">
    <property type="entry name" value="EAL_dom"/>
</dbReference>
<feature type="domain" description="EAL" evidence="9">
    <location>
        <begin position="929"/>
        <end position="1181"/>
    </location>
</feature>
<evidence type="ECO:0000259" key="8">
    <source>
        <dbReference type="PROSITE" id="PS50873"/>
    </source>
</evidence>
<feature type="modified residue" description="4-aspartylphosphate" evidence="4">
    <location>
        <position position="677"/>
    </location>
</feature>
<dbReference type="SMART" id="SM00267">
    <property type="entry name" value="GGDEF"/>
    <property type="match status" value="1"/>
</dbReference>
<feature type="domain" description="Plant heme peroxidase family profile" evidence="8">
    <location>
        <begin position="639"/>
        <end position="975"/>
    </location>
</feature>
<dbReference type="SMART" id="SM00387">
    <property type="entry name" value="HATPase_c"/>
    <property type="match status" value="1"/>
</dbReference>
<dbReference type="InterPro" id="IPR036097">
    <property type="entry name" value="HisK_dim/P_sf"/>
</dbReference>
<dbReference type="PROSITE" id="PS50110">
    <property type="entry name" value="RESPONSE_REGULATORY"/>
    <property type="match status" value="1"/>
</dbReference>
<evidence type="ECO:0000259" key="7">
    <source>
        <dbReference type="PROSITE" id="PS50110"/>
    </source>
</evidence>
<dbReference type="EC" id="2.7.13.3" evidence="2"/>
<dbReference type="InterPro" id="IPR029787">
    <property type="entry name" value="Nucleotide_cyclase"/>
</dbReference>
<keyword evidence="12" id="KW-1185">Reference proteome</keyword>
<dbReference type="RefSeq" id="WP_285366776.1">
    <property type="nucleotide sequence ID" value="NZ_JASSQD010000001.1"/>
</dbReference>
<dbReference type="PROSITE" id="PS50883">
    <property type="entry name" value="EAL"/>
    <property type="match status" value="1"/>
</dbReference>
<dbReference type="SUPFAM" id="SSF141868">
    <property type="entry name" value="EAL domain-like"/>
    <property type="match status" value="1"/>
</dbReference>
<dbReference type="SUPFAM" id="SSF52172">
    <property type="entry name" value="CheY-like"/>
    <property type="match status" value="1"/>
</dbReference>
<evidence type="ECO:0000313" key="11">
    <source>
        <dbReference type="EMBL" id="MDK9556018.1"/>
    </source>
</evidence>
<protein>
    <recommendedName>
        <fullName evidence="2">histidine kinase</fullName>
        <ecNumber evidence="2">2.7.13.3</ecNumber>
    </recommendedName>
</protein>
<dbReference type="EMBL" id="JASSQD010000001">
    <property type="protein sequence ID" value="MDK9556018.1"/>
    <property type="molecule type" value="Genomic_DNA"/>
</dbReference>
<dbReference type="SUPFAM" id="SSF55073">
    <property type="entry name" value="Nucleotide cyclase"/>
    <property type="match status" value="1"/>
</dbReference>
<evidence type="ECO:0000256" key="4">
    <source>
        <dbReference type="PROSITE-ProRule" id="PRU00169"/>
    </source>
</evidence>
<dbReference type="PROSITE" id="PS50887">
    <property type="entry name" value="GGDEF"/>
    <property type="match status" value="1"/>
</dbReference>
<dbReference type="NCBIfam" id="TIGR00254">
    <property type="entry name" value="GGDEF"/>
    <property type="match status" value="1"/>
</dbReference>
<dbReference type="Gene3D" id="3.30.450.20">
    <property type="entry name" value="PAS domain"/>
    <property type="match status" value="1"/>
</dbReference>
<accession>A0ABT7H6N5</accession>
<dbReference type="Gene3D" id="3.30.70.270">
    <property type="match status" value="1"/>
</dbReference>